<dbReference type="AlphaFoldDB" id="A0A1N7N9A2"/>
<evidence type="ECO:0000256" key="6">
    <source>
        <dbReference type="ARBA" id="ARBA00023315"/>
    </source>
</evidence>
<evidence type="ECO:0000256" key="7">
    <source>
        <dbReference type="ARBA" id="ARBA00048924"/>
    </source>
</evidence>
<dbReference type="GO" id="GO:0019491">
    <property type="term" value="P:ectoine biosynthetic process"/>
    <property type="evidence" value="ECO:0007669"/>
    <property type="project" value="UniProtKB-UniPathway"/>
</dbReference>
<evidence type="ECO:0000256" key="3">
    <source>
        <dbReference type="ARBA" id="ARBA00012355"/>
    </source>
</evidence>
<dbReference type="GO" id="GO:0033816">
    <property type="term" value="F:diaminobutyrate acetyltransferase activity"/>
    <property type="evidence" value="ECO:0007669"/>
    <property type="project" value="UniProtKB-EC"/>
</dbReference>
<organism evidence="10 11">
    <name type="scientific">Neptunomonas antarctica</name>
    <dbReference type="NCBI Taxonomy" id="619304"/>
    <lineage>
        <taxon>Bacteria</taxon>
        <taxon>Pseudomonadati</taxon>
        <taxon>Pseudomonadota</taxon>
        <taxon>Gammaproteobacteria</taxon>
        <taxon>Oceanospirillales</taxon>
        <taxon>Oceanospirillaceae</taxon>
        <taxon>Neptunomonas</taxon>
    </lineage>
</organism>
<reference evidence="11" key="1">
    <citation type="submission" date="2017-01" db="EMBL/GenBank/DDBJ databases">
        <authorList>
            <person name="Varghese N."/>
            <person name="Submissions S."/>
        </authorList>
    </citation>
    <scope>NUCLEOTIDE SEQUENCE [LARGE SCALE GENOMIC DNA]</scope>
    <source>
        <strain evidence="11">DSM 22306</strain>
    </source>
</reference>
<comment type="pathway">
    <text evidence="1 8">Amine and polyamine biosynthesis; ectoine biosynthesis; L-ectoine from L-aspartate 4-semialdehyde: step 2/3.</text>
</comment>
<dbReference type="SUPFAM" id="SSF55729">
    <property type="entry name" value="Acyl-CoA N-acyltransferases (Nat)"/>
    <property type="match status" value="1"/>
</dbReference>
<sequence>MYLNNVNLRTSSAKYTMAMNLTDLNFRSPLAEDGMAVNELIGRCPPLDTNSGYCNLLQCSDFSDTSIVAVTPDNEIVGFISGYLPPQRPETLFVWQVALDEKWRGKGLARQMLSDLFERQTNVSHLETTISPGNTASEHLFKRFFESQNMMVEKTVRFSRKTHFANKHPDEVLYRGGPD</sequence>
<keyword evidence="6 8" id="KW-0012">Acyltransferase</keyword>
<dbReference type="Gene3D" id="3.40.630.30">
    <property type="match status" value="1"/>
</dbReference>
<dbReference type="InterPro" id="IPR012772">
    <property type="entry name" value="Ectoine_EctA"/>
</dbReference>
<evidence type="ECO:0000256" key="5">
    <source>
        <dbReference type="ARBA" id="ARBA00022679"/>
    </source>
</evidence>
<dbReference type="STRING" id="619304.SAMN05421760_108142"/>
<comment type="catalytic activity">
    <reaction evidence="7 8">
        <text>L-2,4-diaminobutanoate + acetyl-CoA = (2S)-4-acetamido-2-aminobutanoate + CoA + H(+)</text>
        <dbReference type="Rhea" id="RHEA:16901"/>
        <dbReference type="ChEBI" id="CHEBI:15378"/>
        <dbReference type="ChEBI" id="CHEBI:57287"/>
        <dbReference type="ChEBI" id="CHEBI:57288"/>
        <dbReference type="ChEBI" id="CHEBI:58761"/>
        <dbReference type="ChEBI" id="CHEBI:58929"/>
        <dbReference type="EC" id="2.3.1.178"/>
    </reaction>
</comment>
<comment type="similarity">
    <text evidence="2 8">Belongs to the acetyltransferase family. EctA subfamily.</text>
</comment>
<keyword evidence="11" id="KW-1185">Reference proteome</keyword>
<dbReference type="NCBIfam" id="TIGR02406">
    <property type="entry name" value="ectoine_EctA"/>
    <property type="match status" value="1"/>
</dbReference>
<dbReference type="InterPro" id="IPR016181">
    <property type="entry name" value="Acyl_CoA_acyltransferase"/>
</dbReference>
<protein>
    <recommendedName>
        <fullName evidence="4 8">L-2,4-diaminobutyric acid acetyltransferase</fullName>
        <shortName evidence="8">DABA acetyltransferase</shortName>
        <ecNumber evidence="3 8">2.3.1.178</ecNumber>
    </recommendedName>
</protein>
<evidence type="ECO:0000259" key="9">
    <source>
        <dbReference type="PROSITE" id="PS51186"/>
    </source>
</evidence>
<comment type="function">
    <text evidence="8">Catalyzes the acetylation of L-2,4-diaminobutyrate (DABA) to gamma-N-acetyl-alpha,gamma-diaminobutyric acid (ADABA) with acetyl coenzyme A.</text>
</comment>
<evidence type="ECO:0000256" key="1">
    <source>
        <dbReference type="ARBA" id="ARBA00004978"/>
    </source>
</evidence>
<dbReference type="EMBL" id="FTOE01000008">
    <property type="protein sequence ID" value="SIS94779.1"/>
    <property type="molecule type" value="Genomic_DNA"/>
</dbReference>
<proteinExistence type="inferred from homology"/>
<name>A0A1N7N9A2_9GAMM</name>
<evidence type="ECO:0000313" key="10">
    <source>
        <dbReference type="EMBL" id="SIS94779.1"/>
    </source>
</evidence>
<accession>A0A1N7N9A2</accession>
<dbReference type="PROSITE" id="PS51186">
    <property type="entry name" value="GNAT"/>
    <property type="match status" value="1"/>
</dbReference>
<feature type="domain" description="N-acetyltransferase" evidence="9">
    <location>
        <begin position="24"/>
        <end position="171"/>
    </location>
</feature>
<dbReference type="EC" id="2.3.1.178" evidence="3 8"/>
<gene>
    <name evidence="8" type="primary">ectA</name>
    <name evidence="10" type="ORF">SAMN05421760_108142</name>
</gene>
<keyword evidence="5 8" id="KW-0808">Transferase</keyword>
<evidence type="ECO:0000256" key="8">
    <source>
        <dbReference type="RuleBase" id="RU365045"/>
    </source>
</evidence>
<dbReference type="UniPathway" id="UPA00067">
    <property type="reaction ID" value="UER00122"/>
</dbReference>
<dbReference type="CDD" id="cd04301">
    <property type="entry name" value="NAT_SF"/>
    <property type="match status" value="1"/>
</dbReference>
<dbReference type="Pfam" id="PF00583">
    <property type="entry name" value="Acetyltransf_1"/>
    <property type="match status" value="1"/>
</dbReference>
<evidence type="ECO:0000313" key="11">
    <source>
        <dbReference type="Proteomes" id="UP000185999"/>
    </source>
</evidence>
<dbReference type="Proteomes" id="UP000185999">
    <property type="component" value="Unassembled WGS sequence"/>
</dbReference>
<evidence type="ECO:0000256" key="2">
    <source>
        <dbReference type="ARBA" id="ARBA00010712"/>
    </source>
</evidence>
<evidence type="ECO:0000256" key="4">
    <source>
        <dbReference type="ARBA" id="ARBA00017935"/>
    </source>
</evidence>
<dbReference type="InterPro" id="IPR000182">
    <property type="entry name" value="GNAT_dom"/>
</dbReference>